<accession>A0ABQ1FPX6</accession>
<dbReference type="PRINTS" id="PR00778">
    <property type="entry name" value="HTHARSR"/>
</dbReference>
<dbReference type="SUPFAM" id="SSF46785">
    <property type="entry name" value="Winged helix' DNA-binding domain"/>
    <property type="match status" value="1"/>
</dbReference>
<dbReference type="InterPro" id="IPR036390">
    <property type="entry name" value="WH_DNA-bd_sf"/>
</dbReference>
<name>A0ABQ1FPX6_9BACL</name>
<organism evidence="3 4">
    <name type="scientific">Paenibacillus physcomitrellae</name>
    <dbReference type="NCBI Taxonomy" id="1619311"/>
    <lineage>
        <taxon>Bacteria</taxon>
        <taxon>Bacillati</taxon>
        <taxon>Bacillota</taxon>
        <taxon>Bacilli</taxon>
        <taxon>Bacillales</taxon>
        <taxon>Paenibacillaceae</taxon>
        <taxon>Paenibacillus</taxon>
    </lineage>
</organism>
<sequence>MIALMNAGCEGMRVNEITLQTNLSRPAVSHHLKILKNAQIVSMNRRGTMNFYYLDPATSTIGLLKTLTEHIEGHMMEYGFLLPDPAEQD</sequence>
<protein>
    <recommendedName>
        <fullName evidence="2">HTH arsR-type domain-containing protein</fullName>
    </recommendedName>
</protein>
<dbReference type="EMBL" id="BMHF01000001">
    <property type="protein sequence ID" value="GGA25641.1"/>
    <property type="molecule type" value="Genomic_DNA"/>
</dbReference>
<dbReference type="Pfam" id="PF01022">
    <property type="entry name" value="HTH_5"/>
    <property type="match status" value="1"/>
</dbReference>
<dbReference type="SMART" id="SM00418">
    <property type="entry name" value="HTH_ARSR"/>
    <property type="match status" value="1"/>
</dbReference>
<feature type="domain" description="HTH arsR-type" evidence="2">
    <location>
        <begin position="1"/>
        <end position="75"/>
    </location>
</feature>
<dbReference type="Proteomes" id="UP000609323">
    <property type="component" value="Unassembled WGS sequence"/>
</dbReference>
<comment type="caution">
    <text evidence="3">The sequence shown here is derived from an EMBL/GenBank/DDBJ whole genome shotgun (WGS) entry which is preliminary data.</text>
</comment>
<proteinExistence type="predicted"/>
<dbReference type="InterPro" id="IPR036388">
    <property type="entry name" value="WH-like_DNA-bd_sf"/>
</dbReference>
<evidence type="ECO:0000259" key="2">
    <source>
        <dbReference type="PROSITE" id="PS50987"/>
    </source>
</evidence>
<keyword evidence="1" id="KW-0238">DNA-binding</keyword>
<evidence type="ECO:0000313" key="3">
    <source>
        <dbReference type="EMBL" id="GGA25641.1"/>
    </source>
</evidence>
<evidence type="ECO:0000313" key="4">
    <source>
        <dbReference type="Proteomes" id="UP000609323"/>
    </source>
</evidence>
<evidence type="ECO:0000256" key="1">
    <source>
        <dbReference type="ARBA" id="ARBA00023125"/>
    </source>
</evidence>
<dbReference type="InterPro" id="IPR001845">
    <property type="entry name" value="HTH_ArsR_DNA-bd_dom"/>
</dbReference>
<keyword evidence="4" id="KW-1185">Reference proteome</keyword>
<reference evidence="4" key="1">
    <citation type="journal article" date="2019" name="Int. J. Syst. Evol. Microbiol.">
        <title>The Global Catalogue of Microorganisms (GCM) 10K type strain sequencing project: providing services to taxonomists for standard genome sequencing and annotation.</title>
        <authorList>
            <consortium name="The Broad Institute Genomics Platform"/>
            <consortium name="The Broad Institute Genome Sequencing Center for Infectious Disease"/>
            <person name="Wu L."/>
            <person name="Ma J."/>
        </authorList>
    </citation>
    <scope>NUCLEOTIDE SEQUENCE [LARGE SCALE GENOMIC DNA]</scope>
    <source>
        <strain evidence="4">CGMCC 1.15044</strain>
    </source>
</reference>
<dbReference type="PROSITE" id="PS50987">
    <property type="entry name" value="HTH_ARSR_2"/>
    <property type="match status" value="1"/>
</dbReference>
<dbReference type="Gene3D" id="1.10.10.10">
    <property type="entry name" value="Winged helix-like DNA-binding domain superfamily/Winged helix DNA-binding domain"/>
    <property type="match status" value="1"/>
</dbReference>
<dbReference type="InterPro" id="IPR011991">
    <property type="entry name" value="ArsR-like_HTH"/>
</dbReference>
<gene>
    <name evidence="3" type="ORF">GCM10010917_08250</name>
</gene>
<dbReference type="CDD" id="cd00090">
    <property type="entry name" value="HTH_ARSR"/>
    <property type="match status" value="1"/>
</dbReference>